<sequence>MIQGSRYASATAFPQAALINENVRHQNEGTAANNADVQSADKNKRRRLRLHRKATSARAARAAENDAQHKLI</sequence>
<evidence type="ECO:0000313" key="3">
    <source>
        <dbReference type="Proteomes" id="UP001162480"/>
    </source>
</evidence>
<evidence type="ECO:0000256" key="1">
    <source>
        <dbReference type="SAM" id="MobiDB-lite"/>
    </source>
</evidence>
<feature type="region of interest" description="Disordered" evidence="1">
    <location>
        <begin position="25"/>
        <end position="72"/>
    </location>
</feature>
<dbReference type="Proteomes" id="UP001162480">
    <property type="component" value="Chromosome 2"/>
</dbReference>
<organism evidence="2 3">
    <name type="scientific">Octopus vulgaris</name>
    <name type="common">Common octopus</name>
    <dbReference type="NCBI Taxonomy" id="6645"/>
    <lineage>
        <taxon>Eukaryota</taxon>
        <taxon>Metazoa</taxon>
        <taxon>Spiralia</taxon>
        <taxon>Lophotrochozoa</taxon>
        <taxon>Mollusca</taxon>
        <taxon>Cephalopoda</taxon>
        <taxon>Coleoidea</taxon>
        <taxon>Octopodiformes</taxon>
        <taxon>Octopoda</taxon>
        <taxon>Incirrata</taxon>
        <taxon>Octopodidae</taxon>
        <taxon>Octopus</taxon>
    </lineage>
</organism>
<dbReference type="EMBL" id="OX597815">
    <property type="protein sequence ID" value="CAI9717473.1"/>
    <property type="molecule type" value="Genomic_DNA"/>
</dbReference>
<name>A0AA36EZE9_OCTVU</name>
<evidence type="ECO:0000313" key="2">
    <source>
        <dbReference type="EMBL" id="CAI9717473.1"/>
    </source>
</evidence>
<feature type="compositionally biased region" description="Polar residues" evidence="1">
    <location>
        <begin position="28"/>
        <end position="37"/>
    </location>
</feature>
<feature type="compositionally biased region" description="Basic residues" evidence="1">
    <location>
        <begin position="43"/>
        <end position="55"/>
    </location>
</feature>
<accession>A0AA36EZE9</accession>
<reference evidence="2" key="1">
    <citation type="submission" date="2023-08" db="EMBL/GenBank/DDBJ databases">
        <authorList>
            <person name="Alioto T."/>
            <person name="Alioto T."/>
            <person name="Gomez Garrido J."/>
        </authorList>
    </citation>
    <scope>NUCLEOTIDE SEQUENCE</scope>
</reference>
<keyword evidence="3" id="KW-1185">Reference proteome</keyword>
<dbReference type="AlphaFoldDB" id="A0AA36EZE9"/>
<proteinExistence type="predicted"/>
<feature type="compositionally biased region" description="Basic and acidic residues" evidence="1">
    <location>
        <begin position="61"/>
        <end position="72"/>
    </location>
</feature>
<protein>
    <submittedName>
        <fullName evidence="2">Uncharacterized protein</fullName>
    </submittedName>
</protein>
<gene>
    <name evidence="2" type="ORF">OCTVUL_1B010884</name>
</gene>